<dbReference type="EMBL" id="OV651818">
    <property type="protein sequence ID" value="CAH1112115.1"/>
    <property type="molecule type" value="Genomic_DNA"/>
</dbReference>
<organism evidence="1 2">
    <name type="scientific">Psylliodes chrysocephalus</name>
    <dbReference type="NCBI Taxonomy" id="3402493"/>
    <lineage>
        <taxon>Eukaryota</taxon>
        <taxon>Metazoa</taxon>
        <taxon>Ecdysozoa</taxon>
        <taxon>Arthropoda</taxon>
        <taxon>Hexapoda</taxon>
        <taxon>Insecta</taxon>
        <taxon>Pterygota</taxon>
        <taxon>Neoptera</taxon>
        <taxon>Endopterygota</taxon>
        <taxon>Coleoptera</taxon>
        <taxon>Polyphaga</taxon>
        <taxon>Cucujiformia</taxon>
        <taxon>Chrysomeloidea</taxon>
        <taxon>Chrysomelidae</taxon>
        <taxon>Galerucinae</taxon>
        <taxon>Alticini</taxon>
        <taxon>Psylliodes</taxon>
    </lineage>
</organism>
<reference evidence="1" key="1">
    <citation type="submission" date="2022-01" db="EMBL/GenBank/DDBJ databases">
        <authorList>
            <person name="King R."/>
        </authorList>
    </citation>
    <scope>NUCLEOTIDE SEQUENCE</scope>
</reference>
<protein>
    <submittedName>
        <fullName evidence="1">Uncharacterized protein</fullName>
    </submittedName>
</protein>
<gene>
    <name evidence="1" type="ORF">PSYICH_LOCUS11746</name>
</gene>
<dbReference type="OrthoDB" id="6762817at2759"/>
<keyword evidence="2" id="KW-1185">Reference proteome</keyword>
<dbReference type="Proteomes" id="UP001153636">
    <property type="component" value="Chromosome 6"/>
</dbReference>
<evidence type="ECO:0000313" key="2">
    <source>
        <dbReference type="Proteomes" id="UP001153636"/>
    </source>
</evidence>
<name>A0A9P0GDU7_9CUCU</name>
<dbReference type="AlphaFoldDB" id="A0A9P0GDU7"/>
<accession>A0A9P0GDU7</accession>
<proteinExistence type="predicted"/>
<sequence>MKKLSFYNLCITDVKNANPIFYTWTEEQAGKGSTKVSSALLNFLKTCDYNRKKVLKLFCDGCGGQNKNNIVIHILMYSFQSTKVLSKRSSLHFLFEAIVPSLPTVFLEALYGEWREIDNLNFYKDIIDDENLTIVNNNNDDDVNERCDCLEDDCCGVHT</sequence>
<evidence type="ECO:0000313" key="1">
    <source>
        <dbReference type="EMBL" id="CAH1112115.1"/>
    </source>
</evidence>